<dbReference type="Proteomes" id="UP000275846">
    <property type="component" value="Unassembled WGS sequence"/>
</dbReference>
<dbReference type="AlphaFoldDB" id="A0A183T640"/>
<keyword evidence="2" id="KW-1185">Reference proteome</keyword>
<accession>A0A183T640</accession>
<sequence>MLRWPPLTCTQLSPVAPHGWALPSGYTPGNRHDRRAKPGAGLQCCVCLHTRTPSPADQHLLPPSEAGEGHVNAPSVVPLAVAGLRSRLESTALEVLGRARRQHQDSFDDHDSNISNLLVDKNGLHKAYMDLRTDATKAAFFRCLCFVQHQLREMQDA</sequence>
<reference evidence="3" key="1">
    <citation type="submission" date="2016-06" db="UniProtKB">
        <authorList>
            <consortium name="WormBaseParasite"/>
        </authorList>
    </citation>
    <scope>IDENTIFICATION</scope>
</reference>
<reference evidence="1 2" key="2">
    <citation type="submission" date="2018-11" db="EMBL/GenBank/DDBJ databases">
        <authorList>
            <consortium name="Pathogen Informatics"/>
        </authorList>
    </citation>
    <scope>NUCLEOTIDE SEQUENCE [LARGE SCALE GENOMIC DNA]</scope>
    <source>
        <strain evidence="1 2">NST_G2</strain>
    </source>
</reference>
<protein>
    <submittedName>
        <fullName evidence="3">Chorionic gonadotropin beta subunit 1</fullName>
    </submittedName>
</protein>
<evidence type="ECO:0000313" key="3">
    <source>
        <dbReference type="WBParaSite" id="SSLN_0001238801-mRNA-1"/>
    </source>
</evidence>
<dbReference type="WBParaSite" id="SSLN_0001238801-mRNA-1">
    <property type="protein sequence ID" value="SSLN_0001238801-mRNA-1"/>
    <property type="gene ID" value="SSLN_0001238801"/>
</dbReference>
<dbReference type="EMBL" id="UYSU01036902">
    <property type="protein sequence ID" value="VDL98323.1"/>
    <property type="molecule type" value="Genomic_DNA"/>
</dbReference>
<proteinExistence type="predicted"/>
<organism evidence="3">
    <name type="scientific">Schistocephalus solidus</name>
    <name type="common">Tapeworm</name>
    <dbReference type="NCBI Taxonomy" id="70667"/>
    <lineage>
        <taxon>Eukaryota</taxon>
        <taxon>Metazoa</taxon>
        <taxon>Spiralia</taxon>
        <taxon>Lophotrochozoa</taxon>
        <taxon>Platyhelminthes</taxon>
        <taxon>Cestoda</taxon>
        <taxon>Eucestoda</taxon>
        <taxon>Diphyllobothriidea</taxon>
        <taxon>Diphyllobothriidae</taxon>
        <taxon>Schistocephalus</taxon>
    </lineage>
</organism>
<dbReference type="OrthoDB" id="6313148at2759"/>
<name>A0A183T640_SCHSO</name>
<gene>
    <name evidence="1" type="ORF">SSLN_LOCUS11938</name>
</gene>
<evidence type="ECO:0000313" key="2">
    <source>
        <dbReference type="Proteomes" id="UP000275846"/>
    </source>
</evidence>
<evidence type="ECO:0000313" key="1">
    <source>
        <dbReference type="EMBL" id="VDL98323.1"/>
    </source>
</evidence>